<dbReference type="Gene3D" id="2.70.98.70">
    <property type="match status" value="1"/>
</dbReference>
<dbReference type="EMBL" id="RDQZ01000026">
    <property type="protein sequence ID" value="RXH09180.1"/>
    <property type="molecule type" value="Genomic_DNA"/>
</dbReference>
<proteinExistence type="predicted"/>
<dbReference type="Pfam" id="PF16889">
    <property type="entry name" value="Hepar_II_III_N"/>
    <property type="match status" value="1"/>
</dbReference>
<evidence type="ECO:0000259" key="6">
    <source>
        <dbReference type="Pfam" id="PF16889"/>
    </source>
</evidence>
<dbReference type="SUPFAM" id="SSF48230">
    <property type="entry name" value="Chondroitin AC/alginate lyase"/>
    <property type="match status" value="1"/>
</dbReference>
<organism evidence="7 8">
    <name type="scientific">Bradyrhizobium guangzhouense</name>
    <dbReference type="NCBI Taxonomy" id="1325095"/>
    <lineage>
        <taxon>Bacteria</taxon>
        <taxon>Pseudomonadati</taxon>
        <taxon>Pseudomonadota</taxon>
        <taxon>Alphaproteobacteria</taxon>
        <taxon>Hyphomicrobiales</taxon>
        <taxon>Nitrobacteraceae</taxon>
        <taxon>Bradyrhizobium</taxon>
    </lineage>
</organism>
<evidence type="ECO:0000256" key="1">
    <source>
        <dbReference type="ARBA" id="ARBA00004418"/>
    </source>
</evidence>
<gene>
    <name evidence="7" type="ORF">EAS56_26335</name>
</gene>
<feature type="domain" description="Heparin-sulfate lyase N-terminal" evidence="6">
    <location>
        <begin position="117"/>
        <end position="329"/>
    </location>
</feature>
<comment type="subcellular location">
    <subcellularLocation>
        <location evidence="1">Periplasm</location>
    </subcellularLocation>
</comment>
<dbReference type="Proteomes" id="UP000290401">
    <property type="component" value="Unassembled WGS sequence"/>
</dbReference>
<name>A0ABY0E2H2_9BRAD</name>
<dbReference type="Gene3D" id="1.50.10.100">
    <property type="entry name" value="Chondroitin AC/alginate lyase"/>
    <property type="match status" value="1"/>
</dbReference>
<sequence>MGVRELVHRASEQLKRGLDRRAQISWDDFGDFESELGGLSALDVTSGFSNSELLNYAHSAARRALAGEVTLLGTRWPVFDFSGSGEFWRTDPVSRQVWSEVDTFTFDVPTKMSGAGDVKLSLELNRLQFLIPISVAAKVGETELQGRLFTILENWMTCNPPFKGLSWLSGIECASRIVSMLTILSFCDKLSEQQARRVRQFLHAHAYWIHRYPSLYSSSNNHLVAEIGALYLLSVCVPDLPSAEQYREAARTGLEREILRQFHVDGIGAEQSPGYAAYSLEWFALVALEADLRRHPFSQSYLDRIRQAVEAFCWFMDDAGHVPRIGDEDEGRVLSFGNETQADYIVSVVDMARRLLKMPSLPFERSEPTLRDGVLFSAGDKLTNYQSPSGRRSFSKGGYTVNRQVTDLGTLLFVFDHGPLGFLSIAAHGHADALAVWLHWGDEQFLVDGGTYTYNSDTNFRNKFRGTLAHNTLAIADEDQSLIAGPFNWTNHAQAHVVKAETDFVEAEHDGYQSRFGAVHRRRVAWMHGGVQLTDTVTFASSSIPPWRSCFTVGEGVNVKVDWDVAELRSKGGRVVRLRARIDNDPCAWRLVPCEVSPSFGKLTNASRLELGMDADRQSPVKIDVFMDFILVA</sequence>
<evidence type="ECO:0000256" key="3">
    <source>
        <dbReference type="ARBA" id="ARBA00022764"/>
    </source>
</evidence>
<dbReference type="PANTHER" id="PTHR39210">
    <property type="entry name" value="HEPARIN-SULFATE LYASE"/>
    <property type="match status" value="1"/>
</dbReference>
<keyword evidence="8" id="KW-1185">Reference proteome</keyword>
<evidence type="ECO:0000313" key="8">
    <source>
        <dbReference type="Proteomes" id="UP000290401"/>
    </source>
</evidence>
<dbReference type="InterPro" id="IPR031680">
    <property type="entry name" value="Hepar_II_III_N"/>
</dbReference>
<feature type="domain" description="Heparinase II/III-like C-terminal" evidence="5">
    <location>
        <begin position="389"/>
        <end position="611"/>
    </location>
</feature>
<protein>
    <recommendedName>
        <fullName evidence="9">Heparin-sulfate lyase N-terminal domain-containing protein</fullName>
    </recommendedName>
</protein>
<evidence type="ECO:0000256" key="2">
    <source>
        <dbReference type="ARBA" id="ARBA00022729"/>
    </source>
</evidence>
<comment type="caution">
    <text evidence="7">The sequence shown here is derived from an EMBL/GenBank/DDBJ whole genome shotgun (WGS) entry which is preliminary data.</text>
</comment>
<keyword evidence="4" id="KW-0456">Lyase</keyword>
<keyword evidence="3" id="KW-0574">Periplasm</keyword>
<dbReference type="Pfam" id="PF07940">
    <property type="entry name" value="Hepar_II_III_C"/>
    <property type="match status" value="1"/>
</dbReference>
<accession>A0ABY0E2H2</accession>
<evidence type="ECO:0000313" key="7">
    <source>
        <dbReference type="EMBL" id="RXH09180.1"/>
    </source>
</evidence>
<evidence type="ECO:0000256" key="4">
    <source>
        <dbReference type="ARBA" id="ARBA00023239"/>
    </source>
</evidence>
<dbReference type="InterPro" id="IPR008929">
    <property type="entry name" value="Chondroitin_lyas"/>
</dbReference>
<evidence type="ECO:0000259" key="5">
    <source>
        <dbReference type="Pfam" id="PF07940"/>
    </source>
</evidence>
<keyword evidence="2" id="KW-0732">Signal</keyword>
<dbReference type="InterPro" id="IPR012480">
    <property type="entry name" value="Hepar_II_III_C"/>
</dbReference>
<reference evidence="7 8" key="1">
    <citation type="submission" date="2018-10" db="EMBL/GenBank/DDBJ databases">
        <title>Bradyrhizobium sp. nov., effective nodules isolated from peanut in China.</title>
        <authorList>
            <person name="Li Y."/>
        </authorList>
    </citation>
    <scope>NUCLEOTIDE SEQUENCE [LARGE SCALE GENOMIC DNA]</scope>
    <source>
        <strain evidence="7 8">CCBAU 53426</strain>
    </source>
</reference>
<evidence type="ECO:0008006" key="9">
    <source>
        <dbReference type="Google" id="ProtNLM"/>
    </source>
</evidence>
<dbReference type="PANTHER" id="PTHR39210:SF1">
    <property type="entry name" value="HEPARIN-SULFATE LYASE"/>
    <property type="match status" value="1"/>
</dbReference>